<dbReference type="SUPFAM" id="SSF46458">
    <property type="entry name" value="Globin-like"/>
    <property type="match status" value="1"/>
</dbReference>
<feature type="binding site" description="distal binding residue" evidence="5">
    <location>
        <position position="132"/>
    </location>
    <ligand>
        <name>heme</name>
        <dbReference type="ChEBI" id="CHEBI:30413"/>
    </ligand>
    <ligandPart>
        <name>Fe</name>
        <dbReference type="ChEBI" id="CHEBI:18248"/>
    </ligandPart>
</feature>
<name>A0A1M5XM45_9RHOB</name>
<dbReference type="InterPro" id="IPR001486">
    <property type="entry name" value="Hemoglobin_trunc"/>
</dbReference>
<dbReference type="GO" id="GO:0046872">
    <property type="term" value="F:metal ion binding"/>
    <property type="evidence" value="ECO:0007669"/>
    <property type="project" value="UniProtKB-KW"/>
</dbReference>
<dbReference type="InterPro" id="IPR009050">
    <property type="entry name" value="Globin-like_sf"/>
</dbReference>
<reference evidence="6 7" key="1">
    <citation type="submission" date="2016-11" db="EMBL/GenBank/DDBJ databases">
        <authorList>
            <person name="Jaros S."/>
            <person name="Januszkiewicz K."/>
            <person name="Wedrychowicz H."/>
        </authorList>
    </citation>
    <scope>NUCLEOTIDE SEQUENCE [LARGE SCALE GENOMIC DNA]</scope>
    <source>
        <strain evidence="6 7">DSM 29431</strain>
    </source>
</reference>
<evidence type="ECO:0000313" key="6">
    <source>
        <dbReference type="EMBL" id="SHI00819.1"/>
    </source>
</evidence>
<keyword evidence="4 5" id="KW-0408">Iron</keyword>
<dbReference type="Proteomes" id="UP000184221">
    <property type="component" value="Unassembled WGS sequence"/>
</dbReference>
<gene>
    <name evidence="6" type="ORF">SAMN05443551_4022</name>
</gene>
<sequence length="153" mass="17109">MAGMQSEQPRFSSARPEMTRAIMDKTGLDQGMLTDLVHRFYGKVRADSVLGPIFASRITDWEPHLARMIAFWSSVALMTGQYHGAPVPAHAHLPVSRSHFDRWLSLFRETAYETCPPAGAAHVMIRAERIAHSLHMAVEDTARANSKTVPNLR</sequence>
<keyword evidence="3 5" id="KW-0479">Metal-binding</keyword>
<dbReference type="AlphaFoldDB" id="A0A1M5XM45"/>
<evidence type="ECO:0000256" key="1">
    <source>
        <dbReference type="ARBA" id="ARBA00022448"/>
    </source>
</evidence>
<proteinExistence type="predicted"/>
<protein>
    <submittedName>
        <fullName evidence="6">Hemoglobin</fullName>
    </submittedName>
</protein>
<evidence type="ECO:0000256" key="2">
    <source>
        <dbReference type="ARBA" id="ARBA00022617"/>
    </source>
</evidence>
<evidence type="ECO:0000256" key="3">
    <source>
        <dbReference type="ARBA" id="ARBA00022723"/>
    </source>
</evidence>
<evidence type="ECO:0000256" key="5">
    <source>
        <dbReference type="PIRSR" id="PIRSR601486-1"/>
    </source>
</evidence>
<evidence type="ECO:0000313" key="7">
    <source>
        <dbReference type="Proteomes" id="UP000184221"/>
    </source>
</evidence>
<dbReference type="GO" id="GO:0020037">
    <property type="term" value="F:heme binding"/>
    <property type="evidence" value="ECO:0007669"/>
    <property type="project" value="InterPro"/>
</dbReference>
<dbReference type="InterPro" id="IPR012292">
    <property type="entry name" value="Globin/Proto"/>
</dbReference>
<dbReference type="GO" id="GO:0019825">
    <property type="term" value="F:oxygen binding"/>
    <property type="evidence" value="ECO:0007669"/>
    <property type="project" value="InterPro"/>
</dbReference>
<dbReference type="STRING" id="996342.SAMN05443551_4022"/>
<feature type="binding site" description="distal binding residue" evidence="5">
    <location>
        <position position="64"/>
    </location>
    <ligand>
        <name>heme</name>
        <dbReference type="ChEBI" id="CHEBI:30413"/>
    </ligand>
    <ligandPart>
        <name>Fe</name>
        <dbReference type="ChEBI" id="CHEBI:18248"/>
    </ligandPart>
</feature>
<accession>A0A1M5XM45</accession>
<keyword evidence="2 5" id="KW-0349">Heme</keyword>
<dbReference type="Gene3D" id="1.10.490.10">
    <property type="entry name" value="Globins"/>
    <property type="match status" value="1"/>
</dbReference>
<dbReference type="CDD" id="cd08916">
    <property type="entry name" value="TrHb3_P"/>
    <property type="match status" value="1"/>
</dbReference>
<organism evidence="6 7">
    <name type="scientific">Marivita hallyeonensis</name>
    <dbReference type="NCBI Taxonomy" id="996342"/>
    <lineage>
        <taxon>Bacteria</taxon>
        <taxon>Pseudomonadati</taxon>
        <taxon>Pseudomonadota</taxon>
        <taxon>Alphaproteobacteria</taxon>
        <taxon>Rhodobacterales</taxon>
        <taxon>Roseobacteraceae</taxon>
        <taxon>Marivita</taxon>
    </lineage>
</organism>
<evidence type="ECO:0000256" key="4">
    <source>
        <dbReference type="ARBA" id="ARBA00023004"/>
    </source>
</evidence>
<dbReference type="Pfam" id="PF01152">
    <property type="entry name" value="Bac_globin"/>
    <property type="match status" value="1"/>
</dbReference>
<keyword evidence="7" id="KW-1185">Reference proteome</keyword>
<dbReference type="EMBL" id="FQXC01000007">
    <property type="protein sequence ID" value="SHI00819.1"/>
    <property type="molecule type" value="Genomic_DNA"/>
</dbReference>
<keyword evidence="1" id="KW-0813">Transport</keyword>